<proteinExistence type="predicted"/>
<evidence type="ECO:0000256" key="1">
    <source>
        <dbReference type="SAM" id="SignalP"/>
    </source>
</evidence>
<evidence type="ECO:0000313" key="2">
    <source>
        <dbReference type="EMBL" id="MBB5192617.1"/>
    </source>
</evidence>
<keyword evidence="1" id="KW-0732">Signal</keyword>
<dbReference type="Proteomes" id="UP000543030">
    <property type="component" value="Unassembled WGS sequence"/>
</dbReference>
<gene>
    <name evidence="2" type="ORF">HNQ50_003361</name>
</gene>
<protein>
    <submittedName>
        <fullName evidence="2">Uncharacterized protein</fullName>
    </submittedName>
</protein>
<feature type="chain" id="PRO_5032364704" evidence="1">
    <location>
        <begin position="38"/>
        <end position="461"/>
    </location>
</feature>
<reference evidence="2 3" key="1">
    <citation type="submission" date="2020-08" db="EMBL/GenBank/DDBJ databases">
        <title>Genomic Encyclopedia of Type Strains, Phase IV (KMG-IV): sequencing the most valuable type-strain genomes for metagenomic binning, comparative biology and taxonomic classification.</title>
        <authorList>
            <person name="Goeker M."/>
        </authorList>
    </citation>
    <scope>NUCLEOTIDE SEQUENCE [LARGE SCALE GENOMIC DNA]</scope>
    <source>
        <strain evidence="2 3">DSM 18233</strain>
    </source>
</reference>
<comment type="caution">
    <text evidence="2">The sequence shown here is derived from an EMBL/GenBank/DDBJ whole genome shotgun (WGS) entry which is preliminary data.</text>
</comment>
<evidence type="ECO:0000313" key="3">
    <source>
        <dbReference type="Proteomes" id="UP000543030"/>
    </source>
</evidence>
<dbReference type="AlphaFoldDB" id="A0A840RHQ4"/>
<dbReference type="PROSITE" id="PS51257">
    <property type="entry name" value="PROKAR_LIPOPROTEIN"/>
    <property type="match status" value="1"/>
</dbReference>
<accession>A0A840RHQ4</accession>
<keyword evidence="3" id="KW-1185">Reference proteome</keyword>
<name>A0A840RHQ4_9NEIS</name>
<organism evidence="2 3">
    <name type="scientific">Silvimonas terrae</name>
    <dbReference type="NCBI Taxonomy" id="300266"/>
    <lineage>
        <taxon>Bacteria</taxon>
        <taxon>Pseudomonadati</taxon>
        <taxon>Pseudomonadota</taxon>
        <taxon>Betaproteobacteria</taxon>
        <taxon>Neisseriales</taxon>
        <taxon>Chitinibacteraceae</taxon>
        <taxon>Silvimonas</taxon>
    </lineage>
</organism>
<dbReference type="RefSeq" id="WP_184102287.1">
    <property type="nucleotide sequence ID" value="NZ_JACHHN010000007.1"/>
</dbReference>
<feature type="signal peptide" evidence="1">
    <location>
        <begin position="1"/>
        <end position="37"/>
    </location>
</feature>
<sequence>MSAVISKPRRALAIGLSCAISALLLSACGSDGSSSIAAPTPATPTPAPTNPLPASFSVQHAAQTCLWKGPLSRDNPNGNFAYPDSGAAYWSATVTIPAGAHLFVNGQFPYSRYISYVSYDTNAQPVNVLHDEDIQPATGATNPFIAGNPRYADARNYQVEIVAGSTPATPAANTLYTGMPGPTVTFWYRVYVPDQGADDTGAVGLPDVSVLNADGSTLSGDAACAELNPASALSTPNFLPQATYASLRDQANVPDSFPAQNPGDWHFPFNRTWNLQCLFYYLCSGTPAYQQNWYGNPDNAYVESMISRDYGTVAILRGKLPQVPATFHNSLTHVAGQLRYWSICMNEFYTQKVTDCMYDEQVPVDANGNYVIAISRSADRPANATTACGYGWVQWSDVGDGNGHPNDGLLIMRNMLPEPSFANALQNVLVPGQEQSVIGPYLPSVTYGSKASFEGLGCKAS</sequence>
<dbReference type="EMBL" id="JACHHN010000007">
    <property type="protein sequence ID" value="MBB5192617.1"/>
    <property type="molecule type" value="Genomic_DNA"/>
</dbReference>